<keyword evidence="2" id="KW-1185">Reference proteome</keyword>
<gene>
    <name evidence="1" type="primary">LOC107735030</name>
</gene>
<protein>
    <submittedName>
        <fullName evidence="1">AMP deaminase 3-like</fullName>
    </submittedName>
</protein>
<accession>A0A673GF64</accession>
<evidence type="ECO:0000313" key="2">
    <source>
        <dbReference type="Proteomes" id="UP000472270"/>
    </source>
</evidence>
<reference evidence="1" key="2">
    <citation type="submission" date="2025-09" db="UniProtKB">
        <authorList>
            <consortium name="Ensembl"/>
        </authorList>
    </citation>
    <scope>IDENTIFICATION</scope>
</reference>
<dbReference type="AlphaFoldDB" id="A0A673GF64"/>
<evidence type="ECO:0000313" key="1">
    <source>
        <dbReference type="Ensembl" id="ENSSRHP00000010715.1"/>
    </source>
</evidence>
<dbReference type="Ensembl" id="ENSSRHT00000011118.1">
    <property type="protein sequence ID" value="ENSSRHP00000010715.1"/>
    <property type="gene ID" value="ENSSRHG00000006174.1"/>
</dbReference>
<reference evidence="1" key="1">
    <citation type="submission" date="2025-08" db="UniProtKB">
        <authorList>
            <consortium name="Ensembl"/>
        </authorList>
    </citation>
    <scope>IDENTIFICATION</scope>
</reference>
<sequence>MPRQFTKISLHEVDERVRLLAEKVYASALKEEDTKNTLSMFTVPEDCPIGLHQAKEWELRKEIEEQKSEESVKRKQSFKLMRSQSISLQLPVAPEWAMSVISPLLTPSSPTGPLSINIPEFQRVTISGDYCAGVGGKLFYIY</sequence>
<dbReference type="Proteomes" id="UP000472270">
    <property type="component" value="Unassembled WGS sequence"/>
</dbReference>
<proteinExistence type="predicted"/>
<name>A0A673GF64_9TELE</name>
<organism evidence="1 2">
    <name type="scientific">Sinocyclocheilus rhinocerous</name>
    <dbReference type="NCBI Taxonomy" id="307959"/>
    <lineage>
        <taxon>Eukaryota</taxon>
        <taxon>Metazoa</taxon>
        <taxon>Chordata</taxon>
        <taxon>Craniata</taxon>
        <taxon>Vertebrata</taxon>
        <taxon>Euteleostomi</taxon>
        <taxon>Actinopterygii</taxon>
        <taxon>Neopterygii</taxon>
        <taxon>Teleostei</taxon>
        <taxon>Ostariophysi</taxon>
        <taxon>Cypriniformes</taxon>
        <taxon>Cyprinidae</taxon>
        <taxon>Cyprininae</taxon>
        <taxon>Sinocyclocheilus</taxon>
    </lineage>
</organism>